<comment type="caution">
    <text evidence="3">The sequence shown here is derived from an EMBL/GenBank/DDBJ whole genome shotgun (WGS) entry which is preliminary data.</text>
</comment>
<dbReference type="InterPro" id="IPR023366">
    <property type="entry name" value="ATP_synth_asu-like_sf"/>
</dbReference>
<evidence type="ECO:0000256" key="1">
    <source>
        <dbReference type="SAM" id="MobiDB-lite"/>
    </source>
</evidence>
<dbReference type="PRINTS" id="PR00313">
    <property type="entry name" value="CABNDNGRPT"/>
</dbReference>
<reference evidence="3 4" key="1">
    <citation type="journal article" date="2020" name="ISME J.">
        <title>Comparative genomics reveals insights into cyanobacterial evolution and habitat adaptation.</title>
        <authorList>
            <person name="Chen M.Y."/>
            <person name="Teng W.K."/>
            <person name="Zhao L."/>
            <person name="Hu C.X."/>
            <person name="Zhou Y.K."/>
            <person name="Han B.P."/>
            <person name="Song L.R."/>
            <person name="Shu W.S."/>
        </authorList>
    </citation>
    <scope>NUCLEOTIDE SEQUENCE [LARGE SCALE GENOMIC DNA]</scope>
    <source>
        <strain evidence="3 4">FACHB-288</strain>
    </source>
</reference>
<dbReference type="NCBIfam" id="NF012206">
    <property type="entry name" value="LktA_tand_53"/>
    <property type="match status" value="17"/>
</dbReference>
<dbReference type="RefSeq" id="WP_190546595.1">
    <property type="nucleotide sequence ID" value="NZ_CAWPNO010000078.1"/>
</dbReference>
<dbReference type="InterPro" id="IPR018511">
    <property type="entry name" value="Hemolysin-typ_Ca-bd_CS"/>
</dbReference>
<keyword evidence="4" id="KW-1185">Reference proteome</keyword>
<dbReference type="Proteomes" id="UP000658514">
    <property type="component" value="Unassembled WGS sequence"/>
</dbReference>
<dbReference type="Gene3D" id="2.40.30.20">
    <property type="match status" value="5"/>
</dbReference>
<sequence>MQESNFNPSSNNYLDKNSTLLNSLQNESYLAGSNPREILFISPDIPDYQTLVDATYSNIEVVTLDLSQNGVFQISQVLAQHQNLSAIHIVTHASDSNLQLGSTDLNSQTLTNYESNIAAWGNSLSEDGDILFYGCNLTASDEGVNLVKHLAEITKADIAASNDLTGSQQESGDWNFETKTGAIEANVAFSNNILTSYGAVFASLSGNISGTKEFGSIVAAGPVKNSDDVSVTGNVTLTGDVTIDVVGNFTIDDGFKISGDGDTIRDNLTINSTDKVTIGGFIGGGGFQNLTINAPKIEILGTGIVSTRLINETGTPNWLTDASTGNSGSVTLKASANAKDFPGIFLLSGVQGLINASPEIKVNGKLLSNSTGSFTAGDVTITGEDIEQRLAGVTLIFGFSDKKVEINLNGATIKGANVKVTANAQDYNPFSEEYPGSEFVQKMFIEPATNAAAYAIGNLTIPATVEVRGSKAEITVNSADIDASGIVEITTTATVDSSAKAISLAGTGKDTLLSRFAAAYGQAKGDAQTLIQGNTTIDAGGNVTISSNTSTTAKVLAQVYGNLNQTANIAQGADLTDAQTKASGKEKGFSVAVANTRTISKAVVDEGTIINTPGGNVSIKADGTVNSEGKAQTSIFIDGSAGVGIGVNFDDTDIEATANGRIIASGTSVGKNIDLSKVNSANDTIEIPNHGYKTGDQVVYDNGGGFSIGGVDVDNVKGGLVNGETYNVLVVDQNHIKLTKSNDAIDIDNSNVKTGVKHSFSPLNGFTFDPATAINFNSDRITIPTHGLTTGQKLVYGGDGGGEEPDELVAGNEYYAIVIDANTIQLAYTLDAAAFGNAIDFAGSGSGANHLFNYYVQTQKNQQNDSRDTITFNAANSINTSTDNIQLFESNGTTPKQHGFTTGQAVVYSSGSGTAPNQLTSGNQYYVIVVDDYNFQLATTPEAAALGQKIDFTGTGSGTAHTFNCYQQTSTTKSFNPTTNIDIANPNNTITITNHGLVNGQIVKYSSGTETAIGGLTNGRGYFAIVVDKDTIKLAETYQEATFSTPTAIDLTTGATGTAHSFTYGQDDDKITVTNHNFYTGQIVNYSEVTGGKEIGGLKDRGYFVIVVDANTIKLANTYQDAEDGIAINLDKSATGSLQSFTYMESPIQFDPKTSTINKDKNTFTIANHGFTVGQSLLYEVDPHVTTTQFLPVNISFDPSTETNLSLANAISVPDTLTIANHGLANNDVVTYLSGSQTIGGLTNNTQYKVQVIDADTIKLLNNSISAVIDLTSTGNGTLNKGAVVSTKNIASSGVNVLDTITIANHGLSNGDIVTYTKGSTIIGGLTNNTQYKVQVVDANTIKLLDATTSAVKDLTSVGNGSLTKGTTKLNITIDNVALAKITISAHGFKTGDIVTYTSGTNNIGGLTNNTQYLVKVLDANTIQLIDNSTRQFVNITSVGDGTLSKKELTVALNDAVTVPDTITIANHGFTTNDIVTYLPGTDPVIGGLTANQKYQVRVIDANTFELIDRDQFEVVDLTSTGGGTIRKVAVDLNANTITIESHGLEDGDVVTYQIGYLGEASTVIGGLTDSKQYQVKVVDENTIQLIDPNSPSTIVDLTSKGTGRLHNLRTSRSVIGSDTEIRGLSNGETYNAIVIDENTIQLAEDYVAALDSSPINLDTTGATGNQSFRTPGATSGIAIASNLSAKDNAVSKGSTGSSPKWRDLLANPALLATAASTAFANPGTGKDIIKGKDVTTNKNDANGKAITEKSPYQAMDANKGWSVGFSVSVNIFDHNVTTNIGTNANLKSDKDIAITSTIKQKLQVLVEAATSKEEYKNTVTKDGVDTTTEANALAIGIGVGVYTNTVRTNVYANGIDAGIDAKGKITITSTLDYPFLWDYKKDFNFKDKPVDATGNLALLVKDVLLDGSLGFPKRILNSFVTTKNKGGVELGKDDAGRSNGKTQFIKGGSWGVAIAADVGIYKNTSEAIVGSGAKINQTQSYWTDTQSVLVDAITKMTVLDAVGIIHLDLALDPAFRVKYKNDITEAVNFFGNVAKSGVGASILYQDISNTTTATIRDAARIHTGSLGEGLDVKAKEDIFWLEFAQGGGDAESYGFTGSGTGLTQVSNTIAQIGTGVTITGGAITVNAESINNRYSIVGSIQRTNSFGAGIAVAYHDIERNTKAIVGKDQDNSSQNLAASAINVTSIDLQAKNTGDLWLFSLAGAVATEPAPGVAKNSAPGATTSQFGVTVSGNIALNYIRDNAQAYINDSGNFTSSGDISIKAINDTFSGAFSGGFAVGGNSQKSPNIGLFGSYSRNEVRNTTKAFILNPNSVTGANITVSSENDVLIISGSVGLAGSKSSSTTGGTAVDVAGAVSQNVVDNTTEAFLQNTTVDATGNLKITADDNSNIYAIGGAFGIAISDSIGTTVLTQPPTGSTSVSVGVAVATNEIDNTIRAYVDDATVNNNTTTSGDVIVEAISNAKIFALTIGGSVSSTTSTVPTGGGLSIAGAGAGSGNTVKNKVHAFVANNSVVNTKTNPKLVKITATDTSTVEADAGGFGLAWSKALANSATSVSVGASASVNDIENNIKSYVDNSRIVAAGAITISANSTADIKALSMGGAVSVASSTTNLSGTFAGAGAGSGNKIKNTVEATIANLSNVSGVGDITLEAKDKSKIKADAGGVSIGVSLGSTSTSGSITVGASISTNDIENGIQAYVDKSAVNSSTGNVSITAKSEEAAGGNNIEALSIAGAIAASDGTTSVSLSGAGASSYNKIKNTILASIRNAADVDAKGDISVTATDTSKIKADGGGVAIALTRSSTTGVAGTIGASVAVNDIDNTIQAFIEDANTKVDSANGGVTVSATTTSTIDNFVLGGSIAASVSTGGTGVALAGSGASGDNEINNTIEAAIRDSAVVTAKEKVSILAKDTSEIISDAGGGSLAFTAGGNNSVAIAIGVAIANNTINNQVSAYIDNAKASSTSNNLEITADSDATITAKSVAVSIAIASGQSVGAGFSGGGAGATNVILSNTNAYINNSIIDNVGNLTLTAKSDNTIDADVVAIAGSVGVGTGGGGVAAAIGGSLARNYIGYEANGNKKTDAAQVRAYIQDSSINARGALSLTATATDTITADVGAGALAVAASSELAVSLVGAGAVAENKVAAKVKAFIDRDGATGISANSIALKADDTTINTARVGAASVGVSFSGTSSVAASIGVSLARNDIGNEVQAYIDNANNKVEAKNGSLTIEAFERSTITSNAVAVSVSVAVSTNLFSASLALTGAGAESTNIINNSVKAYVNNSIIETKGGNDKDIKLDAQSTSHISALAGAVGVAGSGGLIAASGAIGVSLARNLIGYDSITDDSGYGNEVVAYIKDSTATSTGDIKVYATNTDTIETVSFAGSVAISVGVVGLAVAGAGAESTSKMASNVHAYLENTQATAGVDLEVKATSDSQVTKAHTVGAAIAAVIGGGGAISVAASNVVNKIENNVQAYVKSSTAKTIQATTGNVLISADVANARVSNVTAVTASIAVDTSLSGFAFSGGGVGLYNTINNDVDAYITGPVTVNATKGNVNVLASEDAFLSSDATVITVAVSLISAALGVAIVENKINSTIQAWVDNDNATAWQPTNPATPLTTIINSVNTTVHADSVANIDKTLTAGVSAATVGIAGNESEANIQTAVKAFVEGTKLASTGDVEIKSTANNRARSSANGGAAGGLAVTAMVSHVNLGKGNDVNELEAILGDGTQVTAKNLKITATSTDDLLAESVAAGAGLVAAGGAKSTLNSDYATIGQIGDNTQITVQNLSILSKHTQDVDSAADSFSYGVGVGNGAGVDNDITSKANVDIGTNSSVTADTVIINAINRLNKDKFVNPQNQQLGPIGLVNSANLKSGSAGGGVLTVLESGTDIGTSTNPFEALVNIGNSTNITVNGTNANPGTLRIETLNEVTAYDLVIVESAGVYAMGVGLSRIDANTKAGVNLDGATLENKTGDVYLTSRTDSSLNPSANLFILGVGLPLVSAAVNAGDAKTTTNASNQIKVDDSIIKASDIRLYAGRDSFAVSNLIDSFANAEITTASLGFGISIPVLNATINETNKVDITGTTQLLALEDVNLVAKKGVGAGSGQRARTDGLVVNLAIPPYGFPLTPDASRPTIKASDNSISQVNIDTTTSIEAGINNKALVHIKPLDLRNSSGTLVEQLPDSKLGTLLTEAEKIALGLPEDAAYEYSRLDLDKIVFSISTGTVVQAIANANKGGTVGHYYQYKLPTTGAADDIVLQDEDFSNTARWTNLGTTLTAEQEAELAVYRSDVTITLKDQLKDKFYAIKPKDLDKISLSYANAGNLLLEQREKILAWIDNHAGNAEAIARYQVQLAEVEATLQELGLFETIQVNGQTVKAVKKELDIISVNLPNIYAAPGGIFIEADSMTASNFTSLVGSTLKAKAGAEIDILNQSPFAINVNDTIIRDNKRVTVVDGKYTVLQPGNVYVNNVLAGGESVSVTPNVTEVKYGDTVYRYKGTETTKLALSEISYDTDNNWEVSTTDASTFVEGTNKYIVERKIISIIQDSFADSAYDTGTIVLPSIDQDMYIIGDVVNEAGDLYINNKEGSINVSGEIRAENVTIQAARDFNLNSEDWFHTNQDPRQYIDYDGARSAVFNTGGNADSETYSDTANVGGQNLNTAINRNKSSILAQGAISVTARYLNVNGLIQSGVSTVTLNIAANFNPGTNTQSFVDDDGNVLAGISFGTENVPVNGYFDAAENAIVIEDIVPQGGKITLAGQIFSTGNGKLKVANGYANVDINNQSNYKLIVNRIDNSTNREGTITIVDTYNKANPKKVEYKVNGNNIQETTYTGTLVPAANGNISTINYTPVGSAISHTFSSDIKYQPTPGLQYTWTEGQEKTRVVINKYEQNSFNLLGFDWDELSADGIPPDTTETTFRDDQPLLESESLTSNNLVNLIKDTSQVRNIANNKIYRYIGDNASNVLLSTQNFADTTKWQDTNTTSITSITDPANNKFDSDILYTISYEQKTDNTVDLIKDISLVRDIATNKIYRYKGDNADIPLYTDFADITKWEDTGTTSTTSITNQANNKFDSNFVDTVNLVKDTTQIRDIASNKIYRYKGDNASVILYQNFADTNKWQDTGTTSTTSITDRAENKFDSNFINYTRVVENWTTGGGWLRKKTYHTKTTTTTGLKDFYTHKLKADNPIDIDFIQGTNTPNISIESEGDIYLQGNIESPDNGTVELESDNGSITSANNNAIFGAVTNIKVSGDFKAQIQGGTQTPINITADGDIELTVVSEDNNSNSLVVGNITSTNGNVTINAADGITAKDNTSLIKGNKVELIAEDGAIGSASQTIRVDSNANSGGLAAKADDNIYITETTGDLKLVEATSWDGDAAIESVNGDVRLETVNGSILDGIYELFSTTTVASSPNYQYLMSPGLRQFLYPDTDFLGFTQNSSAAETANIIADKVTLVAGGNNGQLGQISSAVTIDLTQGYAQLVDSQKQLLSIATAEDVAGVTYQIYEYIGSNATGVDISQGNFSNNNLWKKLTPDFITQSTRTSPQSVQISNGKTVLVQYADQDYGLYKYIGSTATLDLANQSYETPSLWQKVTTSHATNDNGTALQVIPNTTVVRDRNFIYRYVGATTTGVNLLGRDYANDSNWQDITFSQNANENRFDSSYTTVVEVIPNVTLVRDGNTIYRYVGSSKVNLKPSAVNYANNPDWQVDNTFELIENFVQNTSQNRFESNFRNQNKTLLTGQLVEDRFNVTHLTVQLRDDVNLQATDAVTIDAGKGVAVEATGTLQINHVKSGGDVSLQVAGAITDLNTDATAAITSFGDLVLKSEGAINSTTTNPLRIQVASSGRLSAEAVGDINIQQVATDATINNQSQTISDLYVSRVTAGGSVSIQVAEGDMTVGKVSAGNSVDLRAQSDIFDAFNDTNATVVNIFTGNVTAPATGNVYLQAGGDIGTSGNFLDVEIKAGNFSASVGNDVFLHSVASLNVADIVSTAGDVNLDVDGDVKIDPITATSGTVTINADGSIIDALDDDNSEINAVSIKLTAGGAIASAANPFDIDSSNATPGTVTATANGGVYLIETDGDLRVDSIKSQTADVTLLAKNGSILDANGDAVNIEGVNINLTATAGSIGEVTNDLEIDSAKPTDGKLKATATNNIYITEIVSGLNINSVDAAQGDVRLTVKETAATGEDLLLDGTAQVTAANGSVILRVGDNITTDANSLISAQQNITILGDYSNADTVGTTVSLNGQIIAANVLIQGEANADSITLRLQELVGNTSVLGGNGNDQIIVDRLPSLDKTRRDQSSRNNLTLDGQAGSDNYTVNITGSDTDYIINVFDTGADTLEDKLTVFGTSVADNFLLRAAEDRVNGVAFVAALHGNPFVDVERINYTLKLEKLNVNTQDGDDTVTLDDNWAETTISGGSGNDNFQVGQIFKSQRDAAAGVAAKDVFETVQTTRGYLSNGVSFTTTLDGDAGNDTFTVYRNKAVLNLNGGDNDDLFVIRAFAEEGSSDNNVTAGQGVDNIQYVVNAPVNLNGGDGNDTLKVIGTEFADKFVVTANAISGAGRTVNYTNIETVIIDGAEGDDEFYVLSTNTGVVTKLFGGLGSDRFSLGGDAPTVAAGTNSLPAQEGSHKVDGIQGQLIIDGYGGEGSTSLAEPVLLPNETNLLASTGKVIAYSAANNTMTVATADVLSLLNDLIGKTLEISRGNGLRRFWRIIGVTQNSDQTVLTLQNPSLPDPSWGTPDANTEYAINNLSPNFFVNEDETLDVVTAFNDGSTANTSGNLTANTLTGLGMGATGVTYNNFEVVEVLLGQGNDQLTVAKTADGAMTAIHGGGGDDTITVSDRGGLDSRGKDAPLAIFGDTTQDGSRYTDTANQVNPGFAYSFSNPGNDIINASVSTKNVSIYGGAGNDSITGSQAGDQIAGGSGDDNINGQGGADHIYGDAGFNLDTATRELTVPNVNSSVNTSRDALTVGNDSIDGGSGDNIILGDYGIITQTTGTSRILNTGNVIQVETANSASGGNDTIATGTGEDIVLGGNGNDTVNAGDGNNIVIGDSGKVTIPAGNVHRIETTDSNLGGGDTITTGSGEDIVLGGFASDNITTGTGNDIVLGDNGYVSYVETDNDPADIDRIKTTNVKDGGNDTINSGAGNDFVFGGVGNDQINAGDDNDLIFGDNGVVEGDVNANFLPLSTLTKPFTFTSIDTANTDAAGNSLGGNDSILAGAGKDIAIAGQGNDTVSGEAGDDDIIGGHNVAGGNDGNDILDGGTGNDAIAGDNASILRRGDALSPRIRTLNGQVIYDANGTAQVNGSSQINPTGVEERTITLFDHSDTPVANTFGNDSIAGGAQHDVIFGQLGDDTIQGDGAVSLNTTTASVEDFAGVGTDGDDYIEGNGGKDLIFGNLGQDDIVGGSSNLFSLTAPTQRPDDADTIFGGAGTDIARNDLGDQSANGHARDADYILGDNGNILRLVGNNGQFLTFSYDFYGSLKLIPRAIQLLDYTQGGATSDRGTADVLHGESGDDVIHGMTGNDVIFGEGQDDDIYGGTGSDRIYGGAGEDGILGDDGKIFTSRNGLTETLYGINTINAQTNISISGQFTGAWVYITGRLHKTVDLAAETLGGNDTIYGGLGDDFLHGGAGDDGISGAEAQAAFYNSNPVTNTNTLGYDPVTRKLAAYDANNPVAKIANFFLNFDAVDAAGNKINDGKDNIFGDWGNDWLVSGTQNDRLFGGLGDDVINADDNLDTNGGLNDQPDAPAFADRDFAFGGGGLDVLIANTGGDRLFDWNGEYNSYWVPFKNFGNPTVVRSPSPAIQQFLLALGKSSGADQTLTEPNGELGLTTSGENGSPRDPQNIKFNGQQDTQGAPEDDRATGLPLT</sequence>
<dbReference type="SUPFAM" id="SSF51120">
    <property type="entry name" value="beta-Roll"/>
    <property type="match status" value="5"/>
</dbReference>
<accession>A0ABR8AFG1</accession>
<dbReference type="InterPro" id="IPR025592">
    <property type="entry name" value="DUF4347"/>
</dbReference>
<proteinExistence type="predicted"/>
<feature type="region of interest" description="Disordered" evidence="1">
    <location>
        <begin position="7814"/>
        <end position="7864"/>
    </location>
</feature>
<feature type="compositionally biased region" description="Polar residues" evidence="1">
    <location>
        <begin position="7841"/>
        <end position="7850"/>
    </location>
</feature>
<dbReference type="InterPro" id="IPR011049">
    <property type="entry name" value="Serralysin-like_metalloprot_C"/>
</dbReference>
<dbReference type="InterPro" id="IPR001343">
    <property type="entry name" value="Hemolysn_Ca-bd"/>
</dbReference>
<gene>
    <name evidence="3" type="ORF">H6G24_24715</name>
</gene>
<dbReference type="Pfam" id="PF00353">
    <property type="entry name" value="HemolysinCabind"/>
    <property type="match status" value="9"/>
</dbReference>
<evidence type="ECO:0000259" key="2">
    <source>
        <dbReference type="Pfam" id="PF14252"/>
    </source>
</evidence>
<organism evidence="3 4">
    <name type="scientific">Calothrix parietina FACHB-288</name>
    <dbReference type="NCBI Taxonomy" id="2692896"/>
    <lineage>
        <taxon>Bacteria</taxon>
        <taxon>Bacillati</taxon>
        <taxon>Cyanobacteriota</taxon>
        <taxon>Cyanophyceae</taxon>
        <taxon>Nostocales</taxon>
        <taxon>Calotrichaceae</taxon>
        <taxon>Calothrix</taxon>
    </lineage>
</organism>
<name>A0ABR8AFG1_9CYAN</name>
<dbReference type="PROSITE" id="PS00330">
    <property type="entry name" value="HEMOLYSIN_CALCIUM"/>
    <property type="match status" value="2"/>
</dbReference>
<dbReference type="EMBL" id="JACJQH010000044">
    <property type="protein sequence ID" value="MBD2198648.1"/>
    <property type="molecule type" value="Genomic_DNA"/>
</dbReference>
<evidence type="ECO:0000313" key="4">
    <source>
        <dbReference type="Proteomes" id="UP000658514"/>
    </source>
</evidence>
<evidence type="ECO:0000313" key="3">
    <source>
        <dbReference type="EMBL" id="MBD2198648.1"/>
    </source>
</evidence>
<dbReference type="InterPro" id="IPR047881">
    <property type="entry name" value="LktA_repeat"/>
</dbReference>
<feature type="domain" description="DUF4347" evidence="2">
    <location>
        <begin position="38"/>
        <end position="200"/>
    </location>
</feature>
<dbReference type="Pfam" id="PF14252">
    <property type="entry name" value="DUF4347"/>
    <property type="match status" value="1"/>
</dbReference>
<protein>
    <submittedName>
        <fullName evidence="3">DUF4347 domain-containing protein</fullName>
    </submittedName>
</protein>